<dbReference type="GO" id="GO:0009401">
    <property type="term" value="P:phosphoenolpyruvate-dependent sugar phosphotransferase system"/>
    <property type="evidence" value="ECO:0007669"/>
    <property type="project" value="InterPro"/>
</dbReference>
<dbReference type="Gene3D" id="1.10.1790.10">
    <property type="entry name" value="PRD domain"/>
    <property type="match status" value="1"/>
</dbReference>
<dbReference type="Gene3D" id="3.40.50.300">
    <property type="entry name" value="P-loop containing nucleotide triphosphate hydrolases"/>
    <property type="match status" value="1"/>
</dbReference>
<evidence type="ECO:0000259" key="5">
    <source>
        <dbReference type="PROSITE" id="PS51096"/>
    </source>
</evidence>
<dbReference type="InterPro" id="IPR027417">
    <property type="entry name" value="P-loop_NTPase"/>
</dbReference>
<dbReference type="RefSeq" id="WP_225429672.1">
    <property type="nucleotide sequence ID" value="NZ_BJYB01000023.1"/>
</dbReference>
<dbReference type="SUPFAM" id="SSF53062">
    <property type="entry name" value="PTS system fructose IIA component-like"/>
    <property type="match status" value="1"/>
</dbReference>
<dbReference type="Gene3D" id="3.40.50.510">
    <property type="entry name" value="Phosphotransferase system, mannose-type IIA component"/>
    <property type="match status" value="1"/>
</dbReference>
<feature type="domain" description="PRD" evidence="6">
    <location>
        <begin position="811"/>
        <end position="912"/>
    </location>
</feature>
<accession>A0A0R2LHL5</accession>
<dbReference type="PROSITE" id="PS50045">
    <property type="entry name" value="SIGMA54_INTERACT_4"/>
    <property type="match status" value="1"/>
</dbReference>
<dbReference type="PROSITE" id="PS51096">
    <property type="entry name" value="PTS_EIIA_TYPE_4"/>
    <property type="match status" value="1"/>
</dbReference>
<dbReference type="CDD" id="cd00009">
    <property type="entry name" value="AAA"/>
    <property type="match status" value="1"/>
</dbReference>
<dbReference type="Pfam" id="PF00158">
    <property type="entry name" value="Sigma54_activat"/>
    <property type="match status" value="1"/>
</dbReference>
<dbReference type="SUPFAM" id="SSF63520">
    <property type="entry name" value="PTS-regulatory domain, PRD"/>
    <property type="match status" value="1"/>
</dbReference>
<proteinExistence type="predicted"/>
<comment type="caution">
    <text evidence="7">The sequence shown here is derived from an EMBL/GenBank/DDBJ whole genome shotgun (WGS) entry which is preliminary data.</text>
</comment>
<dbReference type="EMBL" id="JQCN01000011">
    <property type="protein sequence ID" value="KRO01294.1"/>
    <property type="molecule type" value="Genomic_DNA"/>
</dbReference>
<dbReference type="InterPro" id="IPR036634">
    <property type="entry name" value="PRD_sf"/>
</dbReference>
<evidence type="ECO:0000259" key="4">
    <source>
        <dbReference type="PROSITE" id="PS50045"/>
    </source>
</evidence>
<protein>
    <submittedName>
        <fullName evidence="7">Transcriptional regulator</fullName>
    </submittedName>
</protein>
<keyword evidence="1" id="KW-0808">Transferase</keyword>
<dbReference type="GO" id="GO:0006355">
    <property type="term" value="P:regulation of DNA-templated transcription"/>
    <property type="evidence" value="ECO:0007669"/>
    <property type="project" value="InterPro"/>
</dbReference>
<evidence type="ECO:0000259" key="6">
    <source>
        <dbReference type="PROSITE" id="PS51372"/>
    </source>
</evidence>
<evidence type="ECO:0000256" key="1">
    <source>
        <dbReference type="ARBA" id="ARBA00022679"/>
    </source>
</evidence>
<keyword evidence="2" id="KW-0547">Nucleotide-binding</keyword>
<organism evidence="7 8">
    <name type="scientific">Ligilactobacillus pobuzihii</name>
    <dbReference type="NCBI Taxonomy" id="449659"/>
    <lineage>
        <taxon>Bacteria</taxon>
        <taxon>Bacillati</taxon>
        <taxon>Bacillota</taxon>
        <taxon>Bacilli</taxon>
        <taxon>Lactobacillales</taxon>
        <taxon>Lactobacillaceae</taxon>
        <taxon>Ligilactobacillus</taxon>
    </lineage>
</organism>
<keyword evidence="3" id="KW-0067">ATP-binding</keyword>
<dbReference type="Pfam" id="PF03610">
    <property type="entry name" value="EIIA-man"/>
    <property type="match status" value="1"/>
</dbReference>
<dbReference type="PATRIC" id="fig|449659.4.peg.483"/>
<dbReference type="SUPFAM" id="SSF52540">
    <property type="entry name" value="P-loop containing nucleoside triphosphate hydrolases"/>
    <property type="match status" value="1"/>
</dbReference>
<feature type="domain" description="Sigma-54 factor interaction" evidence="4">
    <location>
        <begin position="99"/>
        <end position="333"/>
    </location>
</feature>
<evidence type="ECO:0000313" key="8">
    <source>
        <dbReference type="Proteomes" id="UP000051886"/>
    </source>
</evidence>
<dbReference type="PROSITE" id="PS51372">
    <property type="entry name" value="PRD_2"/>
    <property type="match status" value="1"/>
</dbReference>
<keyword evidence="8" id="KW-1185">Reference proteome</keyword>
<dbReference type="InterPro" id="IPR003593">
    <property type="entry name" value="AAA+_ATPase"/>
</dbReference>
<dbReference type="InterPro" id="IPR002078">
    <property type="entry name" value="Sigma_54_int"/>
</dbReference>
<evidence type="ECO:0000256" key="3">
    <source>
        <dbReference type="ARBA" id="ARBA00022840"/>
    </source>
</evidence>
<dbReference type="Proteomes" id="UP000051886">
    <property type="component" value="Unassembled WGS sequence"/>
</dbReference>
<evidence type="ECO:0000256" key="2">
    <source>
        <dbReference type="ARBA" id="ARBA00022741"/>
    </source>
</evidence>
<dbReference type="AlphaFoldDB" id="A0A0R2LHL5"/>
<dbReference type="GO" id="GO:0005524">
    <property type="term" value="F:ATP binding"/>
    <property type="evidence" value="ECO:0007669"/>
    <property type="project" value="UniProtKB-KW"/>
</dbReference>
<dbReference type="STRING" id="449659.IV66_GL000481"/>
<gene>
    <name evidence="7" type="ORF">IV66_GL000481</name>
</gene>
<dbReference type="GO" id="GO:0016020">
    <property type="term" value="C:membrane"/>
    <property type="evidence" value="ECO:0007669"/>
    <property type="project" value="InterPro"/>
</dbReference>
<dbReference type="SMART" id="SM00382">
    <property type="entry name" value="AAA"/>
    <property type="match status" value="1"/>
</dbReference>
<dbReference type="InterPro" id="IPR011608">
    <property type="entry name" value="PRD"/>
</dbReference>
<reference evidence="7 8" key="1">
    <citation type="journal article" date="2015" name="Genome Announc.">
        <title>Expanding the biotechnology potential of lactobacilli through comparative genomics of 213 strains and associated genera.</title>
        <authorList>
            <person name="Sun Z."/>
            <person name="Harris H.M."/>
            <person name="McCann A."/>
            <person name="Guo C."/>
            <person name="Argimon S."/>
            <person name="Zhang W."/>
            <person name="Yang X."/>
            <person name="Jeffery I.B."/>
            <person name="Cooney J.C."/>
            <person name="Kagawa T.F."/>
            <person name="Liu W."/>
            <person name="Song Y."/>
            <person name="Salvetti E."/>
            <person name="Wrobel A."/>
            <person name="Rasinkangas P."/>
            <person name="Parkhill J."/>
            <person name="Rea M.C."/>
            <person name="O'Sullivan O."/>
            <person name="Ritari J."/>
            <person name="Douillard F.P."/>
            <person name="Paul Ross R."/>
            <person name="Yang R."/>
            <person name="Briner A.E."/>
            <person name="Felis G.E."/>
            <person name="de Vos W.M."/>
            <person name="Barrangou R."/>
            <person name="Klaenhammer T.R."/>
            <person name="Caufield P.W."/>
            <person name="Cui Y."/>
            <person name="Zhang H."/>
            <person name="O'Toole P.W."/>
        </authorList>
    </citation>
    <scope>NUCLEOTIDE SEQUENCE [LARGE SCALE GENOMIC DNA]</scope>
    <source>
        <strain evidence="7 8">NBRC 103219</strain>
    </source>
</reference>
<dbReference type="PANTHER" id="PTHR32071">
    <property type="entry name" value="TRANSCRIPTIONAL REGULATORY PROTEIN"/>
    <property type="match status" value="1"/>
</dbReference>
<dbReference type="InterPro" id="IPR004701">
    <property type="entry name" value="PTS_EIIA_man-typ"/>
</dbReference>
<dbReference type="Pfam" id="PF00874">
    <property type="entry name" value="PRD"/>
    <property type="match status" value="1"/>
</dbReference>
<dbReference type="PANTHER" id="PTHR32071:SF38">
    <property type="entry name" value="PSP OPERON TRANSCRIPTIONAL ACTIVATOR"/>
    <property type="match status" value="1"/>
</dbReference>
<dbReference type="InterPro" id="IPR036662">
    <property type="entry name" value="PTS_EIIA_man-typ_sf"/>
</dbReference>
<sequence length="912" mass="103272">MQESIEEFVRSETKRENLDNVKTTAEIIAKKLAVKRNTASHYLNNFVKDGFMIKVNARPVLFLDKQLLEDRYQVPLKDEYSTLKELEEQRSGSAVFDEIIGARTSLSSAVRQLKSAANYPGVGLPVILTGHTGTGKSFLAQKYFDYCVDIGAVEKSGQFVKLNCAEYADNPEILSSILFGYKKGSFTGAATDEKGLFDEADGGVLFLDEVHRLDSKGQEKLFSYLDEQEISPLGENHRSHKVNVRFICATTENLENSFLKTFLRRIPIQIRVPSLFERTRDERKKLAVTFYLQEANKVSSKISVGSNVFDFLLSKSYSSNVGQLKNVITISVANSLARGKAAGYVKINLSDLPNRILEISNREEVRVVKTDSDALIIDPELKLGDFFKDDDLIYDSNVVKFFRDLVEHQNSVSSQGEFIEYSISRVQDLSNQLMYDKQQENEGLPFSFLKEIFSLEISNLQDLYGIKIEGNAAAVLAHYFFAVQSVKIDDLLSDYNDSLYKILDMVQDTNKSLVTIFNSVVSIASQKLNLNVGLQDKIFIWLYLRNINFIGSLYPIKCIVMAHGFSTASSIADAVNQMLGEKVIEAFDMPVDIELSQIAKQLTDYIDTHQVETGLLLLVDMGSLEDIFKYVYNNVEFPIGIINNVSTPMALNVGDMIRKHKTFQEIVKKGKKQSNIQSKVVYPKEAKKKLLITCCLTGIGTANRIKHLLEESIPQSDDLIISSYEYGQIKDEQQLWFLKRTYEIVGIVGTKDPSLKEVPFVPLEGLIAGKNIGKLGKMLRAVVSDPDVQKTNENILRNFSIERVLNSLTILDVQTVMYMVDNFFHEYERSTGTFLTNQEKMALYVHIGCLIERLIRNDPIKVSNLNQKKNVENSKKFKAIQISLEEIEDKYSVKIPRTEISYIYDIIESKFK</sequence>
<dbReference type="GO" id="GO:0016740">
    <property type="term" value="F:transferase activity"/>
    <property type="evidence" value="ECO:0007669"/>
    <property type="project" value="UniProtKB-KW"/>
</dbReference>
<feature type="domain" description="PTS EIIA type-4" evidence="5">
    <location>
        <begin position="555"/>
        <end position="691"/>
    </location>
</feature>
<name>A0A0R2LHL5_9LACO</name>
<evidence type="ECO:0000313" key="7">
    <source>
        <dbReference type="EMBL" id="KRO01294.1"/>
    </source>
</evidence>